<dbReference type="Proteomes" id="UP000464054">
    <property type="component" value="Chromosome"/>
</dbReference>
<dbReference type="EMBL" id="CP046377">
    <property type="protein sequence ID" value="QHQ24921.1"/>
    <property type="molecule type" value="Genomic_DNA"/>
</dbReference>
<dbReference type="AlphaFoldDB" id="A0AAP9IHJ4"/>
<organism evidence="2 3">
    <name type="scientific">Pectobacterium parvum</name>
    <dbReference type="NCBI Taxonomy" id="2778550"/>
    <lineage>
        <taxon>Bacteria</taxon>
        <taxon>Pseudomonadati</taxon>
        <taxon>Pseudomonadota</taxon>
        <taxon>Gammaproteobacteria</taxon>
        <taxon>Enterobacterales</taxon>
        <taxon>Pectobacteriaceae</taxon>
        <taxon>Pectobacterium</taxon>
    </lineage>
</organism>
<evidence type="ECO:0000313" key="3">
    <source>
        <dbReference type="Proteomes" id="UP000464054"/>
    </source>
</evidence>
<dbReference type="RefSeq" id="WP_146190892.1">
    <property type="nucleotide sequence ID" value="NZ_CP046377.1"/>
</dbReference>
<feature type="domain" description="Zinc finger Ogr/Delta-type" evidence="1">
    <location>
        <begin position="26"/>
        <end position="71"/>
    </location>
</feature>
<dbReference type="InterPro" id="IPR007684">
    <property type="entry name" value="Znf_Ogr/Delta"/>
</dbReference>
<dbReference type="Pfam" id="PF04606">
    <property type="entry name" value="Ogr_Delta"/>
    <property type="match status" value="1"/>
</dbReference>
<sequence>MKRKPLNSQQFDSLGARNMRVMKVVCPECNSKAIIRKTVRKHRHISDVYCACADVECGHTFVLNMTFSHTLSPSAKSQDSLLKGIVDTLNPEKRQILLNLLQSPAA</sequence>
<name>A0AAP9IHJ4_9GAMM</name>
<evidence type="ECO:0000313" key="2">
    <source>
        <dbReference type="EMBL" id="QHQ24921.1"/>
    </source>
</evidence>
<accession>A0AAP9IHJ4</accession>
<reference evidence="3" key="1">
    <citation type="submission" date="2019-11" db="EMBL/GenBank/DDBJ databases">
        <authorList>
            <person name="Jee S."/>
        </authorList>
    </citation>
    <scope>NUCLEOTIDE SEQUENCE [LARGE SCALE GENOMIC DNA]</scope>
    <source>
        <strain evidence="3">PZ1</strain>
    </source>
</reference>
<protein>
    <submittedName>
        <fullName evidence="2">Transcriptional regulator</fullName>
    </submittedName>
</protein>
<proteinExistence type="predicted"/>
<evidence type="ECO:0000259" key="1">
    <source>
        <dbReference type="Pfam" id="PF04606"/>
    </source>
</evidence>
<gene>
    <name evidence="2" type="ORF">GMX10_13255</name>
</gene>